<keyword evidence="1" id="KW-1133">Transmembrane helix</keyword>
<protein>
    <submittedName>
        <fullName evidence="2">Uncharacterized protein</fullName>
    </submittedName>
</protein>
<dbReference type="Proteomes" id="UP001398420">
    <property type="component" value="Unassembled WGS sequence"/>
</dbReference>
<evidence type="ECO:0000313" key="2">
    <source>
        <dbReference type="EMBL" id="MEL5987840.1"/>
    </source>
</evidence>
<dbReference type="RefSeq" id="WP_087680944.1">
    <property type="nucleotide sequence ID" value="NZ_JAWVOH010000004.1"/>
</dbReference>
<keyword evidence="1" id="KW-0472">Membrane</keyword>
<proteinExistence type="predicted"/>
<dbReference type="EMBL" id="JBCEWA010000003">
    <property type="protein sequence ID" value="MEL5987840.1"/>
    <property type="molecule type" value="Genomic_DNA"/>
</dbReference>
<organism evidence="2 3">
    <name type="scientific">Kurthia gibsonii</name>
    <dbReference type="NCBI Taxonomy" id="33946"/>
    <lineage>
        <taxon>Bacteria</taxon>
        <taxon>Bacillati</taxon>
        <taxon>Bacillota</taxon>
        <taxon>Bacilli</taxon>
        <taxon>Bacillales</taxon>
        <taxon>Caryophanaceae</taxon>
        <taxon>Kurthia</taxon>
    </lineage>
</organism>
<keyword evidence="3" id="KW-1185">Reference proteome</keyword>
<sequence>MENKKKMKRLSIMSIVCVSIVMCCEIVFHLEKALDLSTIKYFSYLQVATYFIAAIPFTYALFLYIQIKKQQNVK</sequence>
<comment type="caution">
    <text evidence="2">The sequence shown here is derived from an EMBL/GenBank/DDBJ whole genome shotgun (WGS) entry which is preliminary data.</text>
</comment>
<evidence type="ECO:0000256" key="1">
    <source>
        <dbReference type="SAM" id="Phobius"/>
    </source>
</evidence>
<gene>
    <name evidence="2" type="ORF">AAF454_05365</name>
</gene>
<name>A0ABU9LIL1_9BACL</name>
<feature type="transmembrane region" description="Helical" evidence="1">
    <location>
        <begin position="12"/>
        <end position="30"/>
    </location>
</feature>
<accession>A0ABU9LIL1</accession>
<evidence type="ECO:0000313" key="3">
    <source>
        <dbReference type="Proteomes" id="UP001398420"/>
    </source>
</evidence>
<reference evidence="2 3" key="1">
    <citation type="submission" date="2024-04" db="EMBL/GenBank/DDBJ databases">
        <authorList>
            <person name="Wu Y.S."/>
            <person name="Zhang L."/>
        </authorList>
    </citation>
    <scope>NUCLEOTIDE SEQUENCE [LARGE SCALE GENOMIC DNA]</scope>
    <source>
        <strain evidence="2 3">KG-01</strain>
    </source>
</reference>
<keyword evidence="1" id="KW-0812">Transmembrane</keyword>
<feature type="transmembrane region" description="Helical" evidence="1">
    <location>
        <begin position="42"/>
        <end position="65"/>
    </location>
</feature>